<evidence type="ECO:0000313" key="2">
    <source>
        <dbReference type="Proteomes" id="UP000501570"/>
    </source>
</evidence>
<sequence length="97" mass="11448">MTTQDLANNRERIIKNIKWQITLATKENISGVMTKMVNMLPQFSDEKPLMKNIDKLTFKAIESYIKHDIQFTRLQKDTIETNMETKRKESFPSNLQN</sequence>
<dbReference type="EMBL" id="CP050995">
    <property type="protein sequence ID" value="QIY92227.1"/>
    <property type="molecule type" value="Genomic_DNA"/>
</dbReference>
<organism evidence="1 2">
    <name type="scientific">Chryseobacterium gallinarum</name>
    <dbReference type="NCBI Taxonomy" id="1324352"/>
    <lineage>
        <taxon>Bacteria</taxon>
        <taxon>Pseudomonadati</taxon>
        <taxon>Bacteroidota</taxon>
        <taxon>Flavobacteriia</taxon>
        <taxon>Flavobacteriales</taxon>
        <taxon>Weeksellaceae</taxon>
        <taxon>Chryseobacterium group</taxon>
        <taxon>Chryseobacterium</taxon>
    </lineage>
</organism>
<name>A0ABX6KUF2_CHRGL</name>
<accession>A0ABX6KUF2</accession>
<gene>
    <name evidence="1" type="ORF">FOB44_16845</name>
</gene>
<reference evidence="1 2" key="1">
    <citation type="submission" date="2019-09" db="EMBL/GenBank/DDBJ databases">
        <title>FDA dAtabase for Regulatory Grade micrObial Sequences (FDA-ARGOS): Supporting development and validation of Infectious Disease Dx tests.</title>
        <authorList>
            <person name="Sciortino C."/>
            <person name="Tallon L."/>
            <person name="Sadzewicz L."/>
            <person name="Vavikolanu K."/>
            <person name="Mehta A."/>
            <person name="Aluvathingal J."/>
            <person name="Nadendla S."/>
            <person name="Nandy P."/>
            <person name="Geyer C."/>
            <person name="Yan Y."/>
            <person name="Sichtig H."/>
        </authorList>
    </citation>
    <scope>NUCLEOTIDE SEQUENCE [LARGE SCALE GENOMIC DNA]</scope>
    <source>
        <strain evidence="1 2">FDAARGOS_636</strain>
    </source>
</reference>
<evidence type="ECO:0000313" key="1">
    <source>
        <dbReference type="EMBL" id="QIY92227.1"/>
    </source>
</evidence>
<keyword evidence="2" id="KW-1185">Reference proteome</keyword>
<dbReference type="Proteomes" id="UP000501570">
    <property type="component" value="Chromosome"/>
</dbReference>
<protein>
    <submittedName>
        <fullName evidence="1">Uncharacterized protein</fullName>
    </submittedName>
</protein>
<proteinExistence type="predicted"/>
<dbReference type="RefSeq" id="WP_168239235.1">
    <property type="nucleotide sequence ID" value="NZ_CP050995.1"/>
</dbReference>